<accession>A0A1U7Z5G5</accession>
<reference evidence="2" key="1">
    <citation type="submission" date="2025-08" db="UniProtKB">
        <authorList>
            <consortium name="RefSeq"/>
        </authorList>
    </citation>
    <scope>IDENTIFICATION</scope>
</reference>
<dbReference type="eggNOG" id="ENOG502S95V">
    <property type="taxonomic scope" value="Eukaryota"/>
</dbReference>
<dbReference type="GeneID" id="104586969"/>
<name>A0A1U7Z5G5_NELNU</name>
<dbReference type="FunCoup" id="A0A1U7Z5G5">
    <property type="interactions" value="823"/>
</dbReference>
<dbReference type="AlphaFoldDB" id="A0A1U7Z5G5"/>
<evidence type="ECO:0000313" key="2">
    <source>
        <dbReference type="RefSeq" id="XP_010242683.1"/>
    </source>
</evidence>
<gene>
    <name evidence="2" type="primary">LOC104586969</name>
</gene>
<dbReference type="OrthoDB" id="755325at2759"/>
<dbReference type="Proteomes" id="UP000189703">
    <property type="component" value="Unplaced"/>
</dbReference>
<sequence length="158" mass="18295">MDFEHRRSHIPAFGNWDYTDDLPVTQCFQSARQAGLLCYSASYERDLYVIGDLYGHDDLEKPPRSLVVPLKTKGTEERYTQHVNQQKKQGSVYDMTETPLKQQPPYLHSLSSLPPPPRAPKPVDEDLYRISPDLLYSKPKRKRMFEFFSSCLLPTCVV</sequence>
<proteinExistence type="predicted"/>
<evidence type="ECO:0000313" key="1">
    <source>
        <dbReference type="Proteomes" id="UP000189703"/>
    </source>
</evidence>
<dbReference type="RefSeq" id="XP_010242683.1">
    <property type="nucleotide sequence ID" value="XM_010244381.1"/>
</dbReference>
<dbReference type="KEGG" id="nnu:104586969"/>
<organism evidence="1 2">
    <name type="scientific">Nelumbo nucifera</name>
    <name type="common">Sacred lotus</name>
    <dbReference type="NCBI Taxonomy" id="4432"/>
    <lineage>
        <taxon>Eukaryota</taxon>
        <taxon>Viridiplantae</taxon>
        <taxon>Streptophyta</taxon>
        <taxon>Embryophyta</taxon>
        <taxon>Tracheophyta</taxon>
        <taxon>Spermatophyta</taxon>
        <taxon>Magnoliopsida</taxon>
        <taxon>Proteales</taxon>
        <taxon>Nelumbonaceae</taxon>
        <taxon>Nelumbo</taxon>
    </lineage>
</organism>
<protein>
    <submittedName>
        <fullName evidence="2">Uncharacterized protein LOC104586969</fullName>
    </submittedName>
</protein>
<dbReference type="STRING" id="4432.A0A1U7Z5G5"/>
<dbReference type="PANTHER" id="PTHR33699:SF2">
    <property type="entry name" value="PATHOGENIC TYPE III EFFECTOR AVIRULENCE FACTOR AVR AVRRPT-CLEAVAGE: CLEAVAGE SITE PROTEIN-RELATED"/>
    <property type="match status" value="1"/>
</dbReference>
<dbReference type="PANTHER" id="PTHR33699">
    <property type="entry name" value="EXPRESSED PROTEIN"/>
    <property type="match status" value="1"/>
</dbReference>
<keyword evidence="1" id="KW-1185">Reference proteome</keyword>
<dbReference type="OMA" id="CYSASYE"/>